<dbReference type="OrthoDB" id="4096984at2759"/>
<evidence type="ECO:0000313" key="2">
    <source>
        <dbReference type="EMBL" id="SGZ53038.1"/>
    </source>
</evidence>
<accession>A0A1L0DKV3</accession>
<keyword evidence="1" id="KW-0812">Transmembrane</keyword>
<name>A0A1L0DKV3_9ASCO</name>
<evidence type="ECO:0000256" key="1">
    <source>
        <dbReference type="SAM" id="Phobius"/>
    </source>
</evidence>
<keyword evidence="1" id="KW-0472">Membrane</keyword>
<gene>
    <name evidence="2" type="ORF">SAMEA4029010_CIC11G00000001828</name>
</gene>
<evidence type="ECO:0000313" key="3">
    <source>
        <dbReference type="Proteomes" id="UP000182334"/>
    </source>
</evidence>
<organism evidence="2 3">
    <name type="scientific">Sungouiella intermedia</name>
    <dbReference type="NCBI Taxonomy" id="45354"/>
    <lineage>
        <taxon>Eukaryota</taxon>
        <taxon>Fungi</taxon>
        <taxon>Dikarya</taxon>
        <taxon>Ascomycota</taxon>
        <taxon>Saccharomycotina</taxon>
        <taxon>Pichiomycetes</taxon>
        <taxon>Metschnikowiaceae</taxon>
        <taxon>Sungouiella</taxon>
    </lineage>
</organism>
<dbReference type="AlphaFoldDB" id="A0A1L0DKV3"/>
<sequence length="370" mass="43246">MATLWRRLYHVNHFSASPLNYESLSRRCAQFRSSKAPTSAAIRDYILANRMLQKINRQQNPRFSQPGSALIDLDLHLHVPSAQLEQELWLFLQEYWHMSMTDEAIVKDYVLSCTSGDITHGFHLVTENYNYNLAEGRIARGPVLALIHVLLHRSDYHGCFKLLNLTFGSKNLKALERRAYYQTIAVGALVSVVAGALQCAFMTPYWAVAFLTLDMGAIFGTMYGLNRIHYSDLLGRVSWRPYTSIFYRYIHRQEILVINKIVTYFEDYNEVNVKNYHISEVRNTTNLGTFHQNEYEFQLPDSMALTWDSIGTDQKVQSTARYFRSELSKRRLLWKPLDEERMLIEFWISHGENFEWVEPDQDPAEMVDFR</sequence>
<protein>
    <submittedName>
        <fullName evidence="2">CIC11C00000001828</fullName>
    </submittedName>
</protein>
<keyword evidence="1" id="KW-1133">Transmembrane helix</keyword>
<feature type="transmembrane region" description="Helical" evidence="1">
    <location>
        <begin position="179"/>
        <end position="198"/>
    </location>
</feature>
<keyword evidence="3" id="KW-1185">Reference proteome</keyword>
<dbReference type="Proteomes" id="UP000182334">
    <property type="component" value="Chromosome IV"/>
</dbReference>
<reference evidence="2 3" key="1">
    <citation type="submission" date="2016-10" db="EMBL/GenBank/DDBJ databases">
        <authorList>
            <person name="de Groot N.N."/>
        </authorList>
    </citation>
    <scope>NUCLEOTIDE SEQUENCE [LARGE SCALE GENOMIC DNA]</scope>
    <source>
        <strain evidence="2 3">CBS 141442</strain>
    </source>
</reference>
<dbReference type="EMBL" id="LT635759">
    <property type="protein sequence ID" value="SGZ53038.1"/>
    <property type="molecule type" value="Genomic_DNA"/>
</dbReference>
<proteinExistence type="predicted"/>